<dbReference type="Pfam" id="PF09912">
    <property type="entry name" value="DUF2141"/>
    <property type="match status" value="1"/>
</dbReference>
<name>A0A4S3M3E8_9FLAO</name>
<organism evidence="2 3">
    <name type="scientific">Robertkochia marina</name>
    <dbReference type="NCBI Taxonomy" id="1227945"/>
    <lineage>
        <taxon>Bacteria</taxon>
        <taxon>Pseudomonadati</taxon>
        <taxon>Bacteroidota</taxon>
        <taxon>Flavobacteriia</taxon>
        <taxon>Flavobacteriales</taxon>
        <taxon>Flavobacteriaceae</taxon>
        <taxon>Robertkochia</taxon>
    </lineage>
</organism>
<keyword evidence="3" id="KW-1185">Reference proteome</keyword>
<keyword evidence="1" id="KW-0732">Signal</keyword>
<evidence type="ECO:0000256" key="1">
    <source>
        <dbReference type="SAM" id="SignalP"/>
    </source>
</evidence>
<evidence type="ECO:0000313" key="3">
    <source>
        <dbReference type="Proteomes" id="UP000305939"/>
    </source>
</evidence>
<reference evidence="2 3" key="1">
    <citation type="submission" date="2019-04" db="EMBL/GenBank/DDBJ databases">
        <title>Draft genome sequence of Robertkochia marina CC-AMO-30D.</title>
        <authorList>
            <person name="Hameed A."/>
            <person name="Lin S.-Y."/>
            <person name="Shahina M."/>
            <person name="Lai W.-A."/>
            <person name="Young C.-C."/>
        </authorList>
    </citation>
    <scope>NUCLEOTIDE SEQUENCE [LARGE SCALE GENOMIC DNA]</scope>
    <source>
        <strain evidence="2 3">CC-AMO-30D</strain>
    </source>
</reference>
<dbReference type="AlphaFoldDB" id="A0A4S3M3E8"/>
<dbReference type="EMBL" id="SSMC01000002">
    <property type="protein sequence ID" value="THD68025.1"/>
    <property type="molecule type" value="Genomic_DNA"/>
</dbReference>
<dbReference type="OrthoDB" id="9788332at2"/>
<comment type="caution">
    <text evidence="2">The sequence shown here is derived from an EMBL/GenBank/DDBJ whole genome shotgun (WGS) entry which is preliminary data.</text>
</comment>
<proteinExistence type="predicted"/>
<feature type="chain" id="PRO_5020458807" evidence="1">
    <location>
        <begin position="20"/>
        <end position="142"/>
    </location>
</feature>
<dbReference type="RefSeq" id="WP_136336230.1">
    <property type="nucleotide sequence ID" value="NZ_QXMP01000010.1"/>
</dbReference>
<dbReference type="InterPro" id="IPR018673">
    <property type="entry name" value="DUF2141"/>
</dbReference>
<gene>
    <name evidence="2" type="ORF">E7Z59_10285</name>
</gene>
<feature type="signal peptide" evidence="1">
    <location>
        <begin position="1"/>
        <end position="19"/>
    </location>
</feature>
<protein>
    <submittedName>
        <fullName evidence="2">DUF2141 domain-containing protein</fullName>
    </submittedName>
</protein>
<sequence>MIRFFITATILLFTGISHAQSDGSVGETAQVKVTLENIMNDQGSILIALYDKTGFMSKPVLSAKSTITNGISEYTFMAVPPGHYAIIALHDANSNGKMDFEPSGMPKEGWACSNNDMSMGPPDFEASKFEVTDQNLELTLKF</sequence>
<evidence type="ECO:0000313" key="2">
    <source>
        <dbReference type="EMBL" id="THD68025.1"/>
    </source>
</evidence>
<accession>A0A4S3M3E8</accession>
<dbReference type="Proteomes" id="UP000305939">
    <property type="component" value="Unassembled WGS sequence"/>
</dbReference>